<dbReference type="Gene3D" id="1.10.132.120">
    <property type="match status" value="1"/>
</dbReference>
<evidence type="ECO:0000313" key="11">
    <source>
        <dbReference type="Proteomes" id="UP000474159"/>
    </source>
</evidence>
<proteinExistence type="inferred from homology"/>
<comment type="catalytic activity">
    <reaction evidence="1">
        <text>ATP-independent breakage of single-stranded DNA, followed by passage and rejoining.</text>
        <dbReference type="EC" id="5.6.2.1"/>
    </reaction>
</comment>
<evidence type="ECO:0000256" key="7">
    <source>
        <dbReference type="SAM" id="MobiDB-lite"/>
    </source>
</evidence>
<feature type="region of interest" description="Disordered" evidence="7">
    <location>
        <begin position="363"/>
        <end position="424"/>
    </location>
</feature>
<dbReference type="EMBL" id="VZZK01000020">
    <property type="protein sequence ID" value="KAB1077499.1"/>
    <property type="molecule type" value="Genomic_DNA"/>
</dbReference>
<evidence type="ECO:0000256" key="3">
    <source>
        <dbReference type="ARBA" id="ARBA00012891"/>
    </source>
</evidence>
<dbReference type="AlphaFoldDB" id="A0A6L3SVE3"/>
<comment type="similarity">
    <text evidence="2">Belongs to the type IB topoisomerase family.</text>
</comment>
<dbReference type="SUPFAM" id="SSF56349">
    <property type="entry name" value="DNA breaking-rejoining enzymes"/>
    <property type="match status" value="1"/>
</dbReference>
<dbReference type="RefSeq" id="WP_151001665.1">
    <property type="nucleotide sequence ID" value="NZ_BPQY01000346.1"/>
</dbReference>
<evidence type="ECO:0000256" key="5">
    <source>
        <dbReference type="ARBA" id="ARBA00023125"/>
    </source>
</evidence>
<accession>A0A6L3SVE3</accession>
<keyword evidence="5" id="KW-0238">DNA-binding</keyword>
<evidence type="ECO:0000256" key="6">
    <source>
        <dbReference type="ARBA" id="ARBA00023235"/>
    </source>
</evidence>
<dbReference type="InterPro" id="IPR035447">
    <property type="entry name" value="DNA_topo_I_N_sf"/>
</dbReference>
<keyword evidence="11" id="KW-1185">Reference proteome</keyword>
<organism evidence="10 11">
    <name type="scientific">Methylobacterium soli</name>
    <dbReference type="NCBI Taxonomy" id="553447"/>
    <lineage>
        <taxon>Bacteria</taxon>
        <taxon>Pseudomonadati</taxon>
        <taxon>Pseudomonadota</taxon>
        <taxon>Alphaproteobacteria</taxon>
        <taxon>Hyphomicrobiales</taxon>
        <taxon>Methylobacteriaceae</taxon>
        <taxon>Methylobacterium</taxon>
    </lineage>
</organism>
<feature type="compositionally biased region" description="Basic residues" evidence="7">
    <location>
        <begin position="373"/>
        <end position="385"/>
    </location>
</feature>
<evidence type="ECO:0000256" key="1">
    <source>
        <dbReference type="ARBA" id="ARBA00000213"/>
    </source>
</evidence>
<dbReference type="Pfam" id="PF01028">
    <property type="entry name" value="Topoisom_I"/>
    <property type="match status" value="1"/>
</dbReference>
<dbReference type="Pfam" id="PF21338">
    <property type="entry name" value="Top1B_N_bact"/>
    <property type="match status" value="1"/>
</dbReference>
<protein>
    <recommendedName>
        <fullName evidence="3">DNA topoisomerase</fullName>
        <ecNumber evidence="3">5.6.2.1</ecNumber>
    </recommendedName>
</protein>
<dbReference type="SUPFAM" id="SSF55869">
    <property type="entry name" value="DNA topoisomerase I domain"/>
    <property type="match status" value="1"/>
</dbReference>
<dbReference type="OrthoDB" id="9778962at2"/>
<dbReference type="EC" id="5.6.2.1" evidence="3"/>
<dbReference type="Gene3D" id="3.90.15.10">
    <property type="entry name" value="Topoisomerase I, Chain A, domain 3"/>
    <property type="match status" value="1"/>
</dbReference>
<dbReference type="PROSITE" id="PS52038">
    <property type="entry name" value="TOPO_IB_2"/>
    <property type="match status" value="1"/>
</dbReference>
<evidence type="ECO:0000256" key="2">
    <source>
        <dbReference type="ARBA" id="ARBA00006645"/>
    </source>
</evidence>
<feature type="domain" description="DNA topoisomerase IB N-terminal" evidence="9">
    <location>
        <begin position="42"/>
        <end position="90"/>
    </location>
</feature>
<dbReference type="InterPro" id="IPR049331">
    <property type="entry name" value="Top1B_N_bact"/>
</dbReference>
<reference evidence="10 11" key="1">
    <citation type="submission" date="2019-09" db="EMBL/GenBank/DDBJ databases">
        <title>YIM 48816 draft genome.</title>
        <authorList>
            <person name="Jiang L."/>
        </authorList>
    </citation>
    <scope>NUCLEOTIDE SEQUENCE [LARGE SCALE GENOMIC DNA]</scope>
    <source>
        <strain evidence="10 11">YIM 48816</strain>
    </source>
</reference>
<dbReference type="Proteomes" id="UP000474159">
    <property type="component" value="Unassembled WGS sequence"/>
</dbReference>
<name>A0A6L3SVE3_9HYPH</name>
<gene>
    <name evidence="10" type="ORF">F6X53_18460</name>
</gene>
<dbReference type="InterPro" id="IPR013500">
    <property type="entry name" value="TopoI_cat_euk"/>
</dbReference>
<dbReference type="GO" id="GO:0003917">
    <property type="term" value="F:DNA topoisomerase type I (single strand cut, ATP-independent) activity"/>
    <property type="evidence" value="ECO:0007669"/>
    <property type="project" value="UniProtKB-EC"/>
</dbReference>
<keyword evidence="6 10" id="KW-0413">Isomerase</keyword>
<feature type="domain" description="DNA topoisomerase I catalytic core eukaryotic-type" evidence="8">
    <location>
        <begin position="102"/>
        <end position="314"/>
    </location>
</feature>
<dbReference type="InterPro" id="IPR011010">
    <property type="entry name" value="DNA_brk_join_enz"/>
</dbReference>
<comment type="caution">
    <text evidence="10">The sequence shown here is derived from an EMBL/GenBank/DDBJ whole genome shotgun (WGS) entry which is preliminary data.</text>
</comment>
<dbReference type="InterPro" id="IPR001631">
    <property type="entry name" value="TopoI"/>
</dbReference>
<sequence length="424" mass="46127">MGSEPGACADKAGDPREAAIEAGLAYVDDGKPGITRKRSGKGFRYFDAKGAALRDEATLARIRSLAIPPAYTDVWICPRRNGHIQATGRDAKGRKQYRYHPDFREARESSKFTHIMAFADTLPGIRARIDTDMRRSGLPREKVLATVVHLLETTLIRVGNDDYARANKSYGLTTLRDPHVTVAGAELRFRFKGKSGKTWDLSVKDRRVSRIVKACQDLPGQELFQYIDADGEQRDVTSADVNAYLREITGQDITAKDFRTWAGTVLAALALQEFEAFDSEAKAKKNVRAAIEGVASRLGNTPTICRKCYIHPQILDGYLEGDLILQVRDAVETELCEDLDRLRPEEAAVLSLLQKRLASAEVARPGQAGAAKTTRKVLKAAKGKPAKAAASEGNASEGEAGAGKRAKSAARRRPVRAGAPAAAA</sequence>
<evidence type="ECO:0000259" key="8">
    <source>
        <dbReference type="Pfam" id="PF01028"/>
    </source>
</evidence>
<evidence type="ECO:0000313" key="10">
    <source>
        <dbReference type="EMBL" id="KAB1077499.1"/>
    </source>
</evidence>
<feature type="compositionally biased region" description="Low complexity" evidence="7">
    <location>
        <begin position="386"/>
        <end position="399"/>
    </location>
</feature>
<evidence type="ECO:0000259" key="9">
    <source>
        <dbReference type="Pfam" id="PF21338"/>
    </source>
</evidence>
<keyword evidence="4" id="KW-0799">Topoisomerase</keyword>
<dbReference type="InterPro" id="IPR014711">
    <property type="entry name" value="TopoI_cat_a-hlx-sub_euk"/>
</dbReference>
<dbReference type="PRINTS" id="PR00416">
    <property type="entry name" value="EUTPISMRASEI"/>
</dbReference>
<dbReference type="Gene3D" id="3.30.66.10">
    <property type="entry name" value="DNA topoisomerase I domain"/>
    <property type="match status" value="1"/>
</dbReference>
<dbReference type="GO" id="GO:0003677">
    <property type="term" value="F:DNA binding"/>
    <property type="evidence" value="ECO:0007669"/>
    <property type="project" value="UniProtKB-KW"/>
</dbReference>
<feature type="compositionally biased region" description="Basic residues" evidence="7">
    <location>
        <begin position="404"/>
        <end position="415"/>
    </location>
</feature>
<dbReference type="GO" id="GO:0006265">
    <property type="term" value="P:DNA topological change"/>
    <property type="evidence" value="ECO:0007669"/>
    <property type="project" value="InterPro"/>
</dbReference>
<evidence type="ECO:0000256" key="4">
    <source>
        <dbReference type="ARBA" id="ARBA00023029"/>
    </source>
</evidence>